<protein>
    <submittedName>
        <fullName evidence="1">UPF0506 domain-containing protein</fullName>
    </submittedName>
</protein>
<dbReference type="AlphaFoldDB" id="A0A5K3FI66"/>
<reference evidence="1" key="1">
    <citation type="submission" date="2019-11" db="UniProtKB">
        <authorList>
            <consortium name="WormBaseParasite"/>
        </authorList>
    </citation>
    <scope>IDENTIFICATION</scope>
</reference>
<sequence length="86" mass="9900">MINLMEPHIYKHPAQHPRDMDRYATMKVCLTLTVLLLIAFAGVNGRVDDEGDIYYQIGEICYRTGHDCRYDYECCGGDCAWYGACR</sequence>
<proteinExistence type="predicted"/>
<name>A0A5K3FI66_MESCO</name>
<organism evidence="1">
    <name type="scientific">Mesocestoides corti</name>
    <name type="common">Flatworm</name>
    <dbReference type="NCBI Taxonomy" id="53468"/>
    <lineage>
        <taxon>Eukaryota</taxon>
        <taxon>Metazoa</taxon>
        <taxon>Spiralia</taxon>
        <taxon>Lophotrochozoa</taxon>
        <taxon>Platyhelminthes</taxon>
        <taxon>Cestoda</taxon>
        <taxon>Eucestoda</taxon>
        <taxon>Cyclophyllidea</taxon>
        <taxon>Mesocestoididae</taxon>
        <taxon>Mesocestoides</taxon>
    </lineage>
</organism>
<evidence type="ECO:0000313" key="1">
    <source>
        <dbReference type="WBParaSite" id="MCU_007586-RA"/>
    </source>
</evidence>
<accession>A0A5K3FI66</accession>
<dbReference type="WBParaSite" id="MCU_007586-RA">
    <property type="protein sequence ID" value="MCU_007586-RA"/>
    <property type="gene ID" value="MCU_007586"/>
</dbReference>